<dbReference type="PANTHER" id="PTHR12682">
    <property type="entry name" value="ARCHEASE"/>
    <property type="match status" value="1"/>
</dbReference>
<dbReference type="Pfam" id="PF01951">
    <property type="entry name" value="Archease"/>
    <property type="match status" value="1"/>
</dbReference>
<dbReference type="InterPro" id="IPR023572">
    <property type="entry name" value="Archease_dom"/>
</dbReference>
<evidence type="ECO:0000313" key="7">
    <source>
        <dbReference type="Proteomes" id="UP000035068"/>
    </source>
</evidence>
<evidence type="ECO:0000313" key="6">
    <source>
        <dbReference type="EMBL" id="KIH77500.1"/>
    </source>
</evidence>
<name>A0A0C2HRM8_9BACT</name>
<dbReference type="PANTHER" id="PTHR12682:SF11">
    <property type="entry name" value="PROTEIN ARCHEASE"/>
    <property type="match status" value="1"/>
</dbReference>
<dbReference type="RefSeq" id="WP_040095568.1">
    <property type="nucleotide sequence ID" value="NZ_JWJD01000001.1"/>
</dbReference>
<dbReference type="InterPro" id="IPR002804">
    <property type="entry name" value="Archease"/>
</dbReference>
<feature type="domain" description="Archease" evidence="5">
    <location>
        <begin position="4"/>
        <end position="138"/>
    </location>
</feature>
<dbReference type="InterPro" id="IPR036820">
    <property type="entry name" value="Archease_dom_sf"/>
</dbReference>
<comment type="similarity">
    <text evidence="1">Belongs to the archease family.</text>
</comment>
<protein>
    <recommendedName>
        <fullName evidence="5">Archease domain-containing protein</fullName>
    </recommendedName>
</protein>
<reference evidence="6 7" key="1">
    <citation type="submission" date="2014-12" db="EMBL/GenBank/DDBJ databases">
        <title>Genomes of Geoalkalibacter ferrihydriticus and Geoalkalibacter subterraneus, two haloalkaliphilic metal-reducing members of the Geobacteraceae.</title>
        <authorList>
            <person name="Badalamenti J.P."/>
            <person name="Torres C.I."/>
            <person name="Krajmalnik-Brown R."/>
            <person name="Bond D.R."/>
        </authorList>
    </citation>
    <scope>NUCLEOTIDE SEQUENCE [LARGE SCALE GENOMIC DNA]</scope>
    <source>
        <strain evidence="6 7">DSM 17813</strain>
    </source>
</reference>
<keyword evidence="3" id="KW-0479">Metal-binding</keyword>
<organism evidence="6 7">
    <name type="scientific">Geoalkalibacter ferrihydriticus DSM 17813</name>
    <dbReference type="NCBI Taxonomy" id="1121915"/>
    <lineage>
        <taxon>Bacteria</taxon>
        <taxon>Pseudomonadati</taxon>
        <taxon>Thermodesulfobacteriota</taxon>
        <taxon>Desulfuromonadia</taxon>
        <taxon>Desulfuromonadales</taxon>
        <taxon>Geoalkalibacteraceae</taxon>
        <taxon>Geoalkalibacter</taxon>
    </lineage>
</organism>
<dbReference type="GO" id="GO:0008033">
    <property type="term" value="P:tRNA processing"/>
    <property type="evidence" value="ECO:0007669"/>
    <property type="project" value="UniProtKB-KW"/>
</dbReference>
<keyword evidence="7" id="KW-1185">Reference proteome</keyword>
<gene>
    <name evidence="6" type="ORF">GFER_01980</name>
</gene>
<sequence>MDHYRLLEHTADIGLEAWGESREALFTQAALALREVILGKRARVSTGRSAQVEISGGDTAELLVNWLSELLFQFECRDFLPAEFILEFEDDSLVARIRGEDFDFQRHPVEREVKAVTHHQVLAEQTAQGWHGRVYLDL</sequence>
<dbReference type="EMBL" id="JWJD01000001">
    <property type="protein sequence ID" value="KIH77500.1"/>
    <property type="molecule type" value="Genomic_DNA"/>
</dbReference>
<dbReference type="AlphaFoldDB" id="A0A0C2HRM8"/>
<dbReference type="Gene3D" id="3.55.10.10">
    <property type="entry name" value="Archease domain"/>
    <property type="match status" value="1"/>
</dbReference>
<evidence type="ECO:0000256" key="1">
    <source>
        <dbReference type="ARBA" id="ARBA00007963"/>
    </source>
</evidence>
<evidence type="ECO:0000256" key="4">
    <source>
        <dbReference type="ARBA" id="ARBA00022837"/>
    </source>
</evidence>
<comment type="caution">
    <text evidence="6">The sequence shown here is derived from an EMBL/GenBank/DDBJ whole genome shotgun (WGS) entry which is preliminary data.</text>
</comment>
<evidence type="ECO:0000256" key="2">
    <source>
        <dbReference type="ARBA" id="ARBA00022694"/>
    </source>
</evidence>
<keyword evidence="4" id="KW-0106">Calcium</keyword>
<keyword evidence="2" id="KW-0819">tRNA processing</keyword>
<dbReference type="GO" id="GO:0046872">
    <property type="term" value="F:metal ion binding"/>
    <property type="evidence" value="ECO:0007669"/>
    <property type="project" value="UniProtKB-KW"/>
</dbReference>
<evidence type="ECO:0000256" key="3">
    <source>
        <dbReference type="ARBA" id="ARBA00022723"/>
    </source>
</evidence>
<proteinExistence type="inferred from homology"/>
<accession>A0A0C2HRM8</accession>
<evidence type="ECO:0000259" key="5">
    <source>
        <dbReference type="Pfam" id="PF01951"/>
    </source>
</evidence>
<dbReference type="Proteomes" id="UP000035068">
    <property type="component" value="Unassembled WGS sequence"/>
</dbReference>
<dbReference type="SUPFAM" id="SSF69819">
    <property type="entry name" value="MTH1598-like"/>
    <property type="match status" value="1"/>
</dbReference>